<reference evidence="7 8" key="1">
    <citation type="submission" date="2020-10" db="EMBL/GenBank/DDBJ databases">
        <title>Draft genome of Ramlibacter aquaticus LMG 30558.</title>
        <authorList>
            <person name="Props R."/>
        </authorList>
    </citation>
    <scope>NUCLEOTIDE SEQUENCE [LARGE SCALE GENOMIC DNA]</scope>
    <source>
        <strain evidence="7 8">LMG 30558</strain>
    </source>
</reference>
<dbReference type="Pfam" id="PF02656">
    <property type="entry name" value="DUF202"/>
    <property type="match status" value="1"/>
</dbReference>
<name>A0ABR9SIT0_9BURK</name>
<keyword evidence="8" id="KW-1185">Reference proteome</keyword>
<comment type="caution">
    <text evidence="7">The sequence shown here is derived from an EMBL/GenBank/DDBJ whole genome shotgun (WGS) entry which is preliminary data.</text>
</comment>
<sequence length="120" mass="13120">MKRPDWRIQGSDPDYRFSLANERTCLAWVRTALAILAGGILLHQFADRLGPPRAMTLLAAALTFLAAWLCGAAYFRWRSNEISMRHDRPLPSSATLAVLCGGLAPAALAVAWLLLSPIFG</sequence>
<keyword evidence="2 5" id="KW-0812">Transmembrane</keyword>
<accession>A0ABR9SIT0</accession>
<gene>
    <name evidence="7" type="ORF">IM725_16995</name>
</gene>
<dbReference type="EMBL" id="JADDOJ010000088">
    <property type="protein sequence ID" value="MBE7942271.1"/>
    <property type="molecule type" value="Genomic_DNA"/>
</dbReference>
<evidence type="ECO:0000313" key="8">
    <source>
        <dbReference type="Proteomes" id="UP000715965"/>
    </source>
</evidence>
<keyword evidence="3 5" id="KW-1133">Transmembrane helix</keyword>
<comment type="subcellular location">
    <subcellularLocation>
        <location evidence="1">Endomembrane system</location>
        <topology evidence="1">Multi-pass membrane protein</topology>
    </subcellularLocation>
</comment>
<feature type="transmembrane region" description="Helical" evidence="5">
    <location>
        <begin position="96"/>
        <end position="115"/>
    </location>
</feature>
<evidence type="ECO:0000259" key="6">
    <source>
        <dbReference type="Pfam" id="PF02656"/>
    </source>
</evidence>
<evidence type="ECO:0000256" key="5">
    <source>
        <dbReference type="SAM" id="Phobius"/>
    </source>
</evidence>
<keyword evidence="4 5" id="KW-0472">Membrane</keyword>
<dbReference type="InterPro" id="IPR003807">
    <property type="entry name" value="DUF202"/>
</dbReference>
<dbReference type="Proteomes" id="UP000715965">
    <property type="component" value="Unassembled WGS sequence"/>
</dbReference>
<organism evidence="7 8">
    <name type="scientific">Ramlibacter aquaticus</name>
    <dbReference type="NCBI Taxonomy" id="2780094"/>
    <lineage>
        <taxon>Bacteria</taxon>
        <taxon>Pseudomonadati</taxon>
        <taxon>Pseudomonadota</taxon>
        <taxon>Betaproteobacteria</taxon>
        <taxon>Burkholderiales</taxon>
        <taxon>Comamonadaceae</taxon>
        <taxon>Ramlibacter</taxon>
    </lineage>
</organism>
<evidence type="ECO:0000256" key="2">
    <source>
        <dbReference type="ARBA" id="ARBA00022692"/>
    </source>
</evidence>
<evidence type="ECO:0000256" key="1">
    <source>
        <dbReference type="ARBA" id="ARBA00004127"/>
    </source>
</evidence>
<evidence type="ECO:0000256" key="4">
    <source>
        <dbReference type="ARBA" id="ARBA00023136"/>
    </source>
</evidence>
<proteinExistence type="predicted"/>
<feature type="transmembrane region" description="Helical" evidence="5">
    <location>
        <begin position="25"/>
        <end position="42"/>
    </location>
</feature>
<evidence type="ECO:0000256" key="3">
    <source>
        <dbReference type="ARBA" id="ARBA00022989"/>
    </source>
</evidence>
<feature type="domain" description="DUF202" evidence="6">
    <location>
        <begin position="16"/>
        <end position="81"/>
    </location>
</feature>
<dbReference type="RefSeq" id="WP_193781827.1">
    <property type="nucleotide sequence ID" value="NZ_JADDOJ010000088.1"/>
</dbReference>
<feature type="transmembrane region" description="Helical" evidence="5">
    <location>
        <begin position="54"/>
        <end position="75"/>
    </location>
</feature>
<evidence type="ECO:0000313" key="7">
    <source>
        <dbReference type="EMBL" id="MBE7942271.1"/>
    </source>
</evidence>
<protein>
    <submittedName>
        <fullName evidence="7">DUF202 domain-containing protein</fullName>
    </submittedName>
</protein>